<keyword evidence="12" id="KW-1185">Reference proteome</keyword>
<organism evidence="11 12">
    <name type="scientific">Hesseltinella vesiculosa</name>
    <dbReference type="NCBI Taxonomy" id="101127"/>
    <lineage>
        <taxon>Eukaryota</taxon>
        <taxon>Fungi</taxon>
        <taxon>Fungi incertae sedis</taxon>
        <taxon>Mucoromycota</taxon>
        <taxon>Mucoromycotina</taxon>
        <taxon>Mucoromycetes</taxon>
        <taxon>Mucorales</taxon>
        <taxon>Cunninghamellaceae</taxon>
        <taxon>Hesseltinella</taxon>
    </lineage>
</organism>
<dbReference type="SUPFAM" id="SSF51735">
    <property type="entry name" value="NAD(P)-binding Rossmann-fold domains"/>
    <property type="match status" value="1"/>
</dbReference>
<feature type="domain" description="Malic enzyme NAD-binding" evidence="9">
    <location>
        <begin position="289"/>
        <end position="550"/>
    </location>
</feature>
<dbReference type="InterPro" id="IPR012302">
    <property type="entry name" value="Malic_NAD-bd"/>
</dbReference>
<comment type="cofactor">
    <cofactor evidence="7">
        <name>Mg(2+)</name>
        <dbReference type="ChEBI" id="CHEBI:18420"/>
    </cofactor>
    <cofactor evidence="7">
        <name>Mn(2+)</name>
        <dbReference type="ChEBI" id="CHEBI:29035"/>
    </cofactor>
    <text evidence="7">Divalent metal cations. Prefers magnesium or manganese.</text>
</comment>
<feature type="binding site" evidence="7">
    <location>
        <position position="264"/>
    </location>
    <ligand>
        <name>a divalent metal cation</name>
        <dbReference type="ChEBI" id="CHEBI:60240"/>
    </ligand>
</feature>
<evidence type="ECO:0000256" key="2">
    <source>
        <dbReference type="ARBA" id="ARBA00008785"/>
    </source>
</evidence>
<dbReference type="InterPro" id="IPR012301">
    <property type="entry name" value="Malic_N_dom"/>
</dbReference>
<feature type="binding site" evidence="6">
    <location>
        <position position="481"/>
    </location>
    <ligand>
        <name>(S)-malate</name>
        <dbReference type="ChEBI" id="CHEBI:15589"/>
    </ligand>
</feature>
<proteinExistence type="inferred from homology"/>
<dbReference type="GO" id="GO:0005739">
    <property type="term" value="C:mitochondrion"/>
    <property type="evidence" value="ECO:0007669"/>
    <property type="project" value="TreeGrafter"/>
</dbReference>
<dbReference type="InterPro" id="IPR046346">
    <property type="entry name" value="Aminoacid_DH-like_N_sf"/>
</dbReference>
<evidence type="ECO:0000256" key="6">
    <source>
        <dbReference type="PIRSR" id="PIRSR000106-2"/>
    </source>
</evidence>
<dbReference type="GO" id="GO:0046872">
    <property type="term" value="F:metal ion binding"/>
    <property type="evidence" value="ECO:0007669"/>
    <property type="project" value="UniProtKB-KW"/>
</dbReference>
<feature type="binding site" evidence="7">
    <location>
        <position position="288"/>
    </location>
    <ligand>
        <name>a divalent metal cation</name>
        <dbReference type="ChEBI" id="CHEBI:60240"/>
    </ligand>
</feature>
<dbReference type="PRINTS" id="PR00072">
    <property type="entry name" value="MALOXRDTASE"/>
</dbReference>
<dbReference type="GO" id="GO:0006108">
    <property type="term" value="P:malate metabolic process"/>
    <property type="evidence" value="ECO:0007669"/>
    <property type="project" value="TreeGrafter"/>
</dbReference>
<evidence type="ECO:0000259" key="10">
    <source>
        <dbReference type="SMART" id="SM01274"/>
    </source>
</evidence>
<comment type="caution">
    <text evidence="11">The sequence shown here is derived from an EMBL/GenBank/DDBJ whole genome shotgun (WGS) entry which is preliminary data.</text>
</comment>
<dbReference type="GO" id="GO:0004471">
    <property type="term" value="F:malate dehydrogenase (decarboxylating) (NAD+) activity"/>
    <property type="evidence" value="ECO:0007669"/>
    <property type="project" value="TreeGrafter"/>
</dbReference>
<dbReference type="PANTHER" id="PTHR23406">
    <property type="entry name" value="MALIC ENZYME-RELATED"/>
    <property type="match status" value="1"/>
</dbReference>
<accession>A0A1X2GGU4</accession>
<feature type="binding site" evidence="6">
    <location>
        <position position="175"/>
    </location>
    <ligand>
        <name>(S)-malate</name>
        <dbReference type="ChEBI" id="CHEBI:15589"/>
    </ligand>
</feature>
<evidence type="ECO:0000259" key="9">
    <source>
        <dbReference type="SMART" id="SM00919"/>
    </source>
</evidence>
<dbReference type="PANTHER" id="PTHR23406:SF32">
    <property type="entry name" value="NADP-DEPENDENT MALIC ENZYME"/>
    <property type="match status" value="1"/>
</dbReference>
<dbReference type="Gene3D" id="3.40.50.10380">
    <property type="entry name" value="Malic enzyme, N-terminal domain"/>
    <property type="match status" value="1"/>
</dbReference>
<dbReference type="GO" id="GO:0051287">
    <property type="term" value="F:NAD binding"/>
    <property type="evidence" value="ECO:0007669"/>
    <property type="project" value="InterPro"/>
</dbReference>
<evidence type="ECO:0000256" key="3">
    <source>
        <dbReference type="ARBA" id="ARBA00022723"/>
    </source>
</evidence>
<dbReference type="Pfam" id="PF03949">
    <property type="entry name" value="Malic_M"/>
    <property type="match status" value="1"/>
</dbReference>
<dbReference type="FunFam" id="3.40.50.720:FF:000182">
    <property type="entry name" value="NAD-dependent malic enzyme"/>
    <property type="match status" value="1"/>
</dbReference>
<dbReference type="SMART" id="SM00919">
    <property type="entry name" value="Malic_M"/>
    <property type="match status" value="1"/>
</dbReference>
<sequence length="589" mass="65213">MSPTVHDTKQAPALPPKDVVIQPKWKNSSYYNQGTAVDLGKRSQLGISALSPARVESIEVQKQRALRLFRSKHTMLEKYIFMAQMRTTNIHLFYKIVMEDLQELAPVIYTPTVGTACLEYSNIYPFLAAPGTSDGLYLRKTSTEDLISLIKQYQPFPHHDEPYQPEIAVISDGSRILGLGDLGVNGIGIPIGKLQLYVAGAGIDPRKTLPIILDLGTNNEKFLKDDFYLGLRQKRPEDPEFYETVDQVLNAIRAVYPNILIQFEDWSSEHAFGLLEKYQNKMLCFNDDIQGTGAVILSGIINAIRKVQKESGVAPEDHRVVFYGAGSAGIGVARQIQEYFQIELGMSEDQAKHVFWIVDSKGLVTQDRGDKLAQHKVYYARSDNQGQQFKDLVDILEYVKPTILIGLSAIPNAFNAQVIQCMAKLNEQPIIFPLSNPATQSECDFEQAMTHTNGRVIFASGTAFPSITDANGHVHVPGQGNNMYIFPGLGLGAIRCKPKLISDRMIYKSAVALADSLNANELAQGWLYPSLHRIREVSVTVATAVIEVAVSEGIAQEPQVLGKSHDQLLAFVSHSTWSPQSDVLSASHI</sequence>
<dbReference type="OrthoDB" id="5365701at2759"/>
<evidence type="ECO:0000313" key="11">
    <source>
        <dbReference type="EMBL" id="ORX53477.1"/>
    </source>
</evidence>
<name>A0A1X2GGU4_9FUNG</name>
<evidence type="ECO:0000256" key="1">
    <source>
        <dbReference type="ARBA" id="ARBA00001936"/>
    </source>
</evidence>
<dbReference type="CDD" id="cd05312">
    <property type="entry name" value="NAD_bind_1_malic_enz"/>
    <property type="match status" value="1"/>
</dbReference>
<dbReference type="InterPro" id="IPR037062">
    <property type="entry name" value="Malic_N_dom_sf"/>
</dbReference>
<feature type="active site" description="Proton acceptor" evidence="5">
    <location>
        <position position="193"/>
    </location>
</feature>
<dbReference type="NCBIfam" id="NF010052">
    <property type="entry name" value="PRK13529.1"/>
    <property type="match status" value="1"/>
</dbReference>
<keyword evidence="4 8" id="KW-0560">Oxidoreductase</keyword>
<feature type="domain" description="Malic enzyme N-terminal" evidence="10">
    <location>
        <begin position="86"/>
        <end position="279"/>
    </location>
</feature>
<dbReference type="EMBL" id="MCGT01000015">
    <property type="protein sequence ID" value="ORX53477.1"/>
    <property type="molecule type" value="Genomic_DNA"/>
</dbReference>
<gene>
    <name evidence="11" type="ORF">DM01DRAFT_1305655</name>
</gene>
<dbReference type="InterPro" id="IPR015884">
    <property type="entry name" value="Malic_enzyme_CS"/>
</dbReference>
<feature type="active site" description="Proton donor" evidence="5">
    <location>
        <position position="109"/>
    </location>
</feature>
<evidence type="ECO:0000256" key="7">
    <source>
        <dbReference type="PIRSR" id="PIRSR000106-3"/>
    </source>
</evidence>
<evidence type="ECO:0000256" key="8">
    <source>
        <dbReference type="RuleBase" id="RU003426"/>
    </source>
</evidence>
<dbReference type="PIRSF" id="PIRSF000106">
    <property type="entry name" value="ME"/>
    <property type="match status" value="1"/>
</dbReference>
<protein>
    <recommendedName>
        <fullName evidence="8">Malic enzyme</fullName>
    </recommendedName>
</protein>
<evidence type="ECO:0000313" key="12">
    <source>
        <dbReference type="Proteomes" id="UP000242146"/>
    </source>
</evidence>
<evidence type="ECO:0000256" key="4">
    <source>
        <dbReference type="ARBA" id="ARBA00023002"/>
    </source>
</evidence>
<feature type="binding site" evidence="7">
    <location>
        <position position="265"/>
    </location>
    <ligand>
        <name>a divalent metal cation</name>
        <dbReference type="ChEBI" id="CHEBI:60240"/>
    </ligand>
</feature>
<dbReference type="AlphaFoldDB" id="A0A1X2GGU4"/>
<comment type="similarity">
    <text evidence="2 8">Belongs to the malic enzymes family.</text>
</comment>
<keyword evidence="3 7" id="KW-0479">Metal-binding</keyword>
<comment type="cofactor">
    <cofactor evidence="1">
        <name>Mn(2+)</name>
        <dbReference type="ChEBI" id="CHEBI:29035"/>
    </cofactor>
</comment>
<dbReference type="InterPro" id="IPR036291">
    <property type="entry name" value="NAD(P)-bd_dom_sf"/>
</dbReference>
<dbReference type="SMART" id="SM01274">
    <property type="entry name" value="malic"/>
    <property type="match status" value="1"/>
</dbReference>
<feature type="binding site" evidence="6">
    <location>
        <position position="436"/>
    </location>
    <ligand>
        <name>(S)-malate</name>
        <dbReference type="ChEBI" id="CHEBI:15589"/>
    </ligand>
</feature>
<dbReference type="InterPro" id="IPR001891">
    <property type="entry name" value="Malic_OxRdtase"/>
</dbReference>
<dbReference type="Gene3D" id="3.40.50.720">
    <property type="entry name" value="NAD(P)-binding Rossmann-like Domain"/>
    <property type="match status" value="1"/>
</dbReference>
<evidence type="ECO:0000256" key="5">
    <source>
        <dbReference type="PIRSR" id="PIRSR000106-1"/>
    </source>
</evidence>
<dbReference type="Proteomes" id="UP000242146">
    <property type="component" value="Unassembled WGS sequence"/>
</dbReference>
<dbReference type="STRING" id="101127.A0A1X2GGU4"/>
<dbReference type="Pfam" id="PF00390">
    <property type="entry name" value="malic"/>
    <property type="match status" value="1"/>
</dbReference>
<dbReference type="SUPFAM" id="SSF53223">
    <property type="entry name" value="Aminoacid dehydrogenase-like, N-terminal domain"/>
    <property type="match status" value="1"/>
</dbReference>
<reference evidence="11 12" key="1">
    <citation type="submission" date="2016-07" db="EMBL/GenBank/DDBJ databases">
        <title>Pervasive Adenine N6-methylation of Active Genes in Fungi.</title>
        <authorList>
            <consortium name="DOE Joint Genome Institute"/>
            <person name="Mondo S.J."/>
            <person name="Dannebaum R.O."/>
            <person name="Kuo R.C."/>
            <person name="Labutti K."/>
            <person name="Haridas S."/>
            <person name="Kuo A."/>
            <person name="Salamov A."/>
            <person name="Ahrendt S.R."/>
            <person name="Lipzen A."/>
            <person name="Sullivan W."/>
            <person name="Andreopoulos W.B."/>
            <person name="Clum A."/>
            <person name="Lindquist E."/>
            <person name="Daum C."/>
            <person name="Ramamoorthy G.K."/>
            <person name="Gryganskyi A."/>
            <person name="Culley D."/>
            <person name="Magnuson J.K."/>
            <person name="James T.Y."/>
            <person name="O'Malley M.A."/>
            <person name="Stajich J.E."/>
            <person name="Spatafora J.W."/>
            <person name="Visel A."/>
            <person name="Grigoriev I.V."/>
        </authorList>
    </citation>
    <scope>NUCLEOTIDE SEQUENCE [LARGE SCALE GENOMIC DNA]</scope>
    <source>
        <strain evidence="11 12">NRRL 3301</strain>
    </source>
</reference>
<dbReference type="PROSITE" id="PS00331">
    <property type="entry name" value="MALIC_ENZYMES"/>
    <property type="match status" value="1"/>
</dbReference>